<dbReference type="Pfam" id="PF01471">
    <property type="entry name" value="PG_binding_1"/>
    <property type="match status" value="1"/>
</dbReference>
<evidence type="ECO:0000313" key="6">
    <source>
        <dbReference type="Proteomes" id="UP000239990"/>
    </source>
</evidence>
<dbReference type="InterPro" id="IPR036366">
    <property type="entry name" value="PGBDSf"/>
</dbReference>
<evidence type="ECO:0000259" key="3">
    <source>
        <dbReference type="Pfam" id="PF01471"/>
    </source>
</evidence>
<dbReference type="Pfam" id="PF13406">
    <property type="entry name" value="SLT_2"/>
    <property type="match status" value="1"/>
</dbReference>
<feature type="compositionally biased region" description="Basic and acidic residues" evidence="1">
    <location>
        <begin position="500"/>
        <end position="523"/>
    </location>
</feature>
<dbReference type="RefSeq" id="WP_104144363.1">
    <property type="nucleotide sequence ID" value="NZ_PREU01000007.1"/>
</dbReference>
<dbReference type="AlphaFoldDB" id="A0A2S5GQH1"/>
<protein>
    <submittedName>
        <fullName evidence="5">Type III effector</fullName>
    </submittedName>
</protein>
<organism evidence="5 6">
    <name type="scientific">Achromobacter spanius</name>
    <dbReference type="NCBI Taxonomy" id="217203"/>
    <lineage>
        <taxon>Bacteria</taxon>
        <taxon>Pseudomonadati</taxon>
        <taxon>Pseudomonadota</taxon>
        <taxon>Betaproteobacteria</taxon>
        <taxon>Burkholderiales</taxon>
        <taxon>Alcaligenaceae</taxon>
        <taxon>Achromobacter</taxon>
    </lineage>
</organism>
<evidence type="ECO:0000259" key="4">
    <source>
        <dbReference type="Pfam" id="PF13406"/>
    </source>
</evidence>
<keyword evidence="2" id="KW-0732">Signal</keyword>
<dbReference type="InterPro" id="IPR036365">
    <property type="entry name" value="PGBD-like_sf"/>
</dbReference>
<comment type="caution">
    <text evidence="5">The sequence shown here is derived from an EMBL/GenBank/DDBJ whole genome shotgun (WGS) entry which is preliminary data.</text>
</comment>
<accession>A0A2S5GQH1</accession>
<proteinExistence type="predicted"/>
<dbReference type="OrthoDB" id="9772911at2"/>
<evidence type="ECO:0000256" key="1">
    <source>
        <dbReference type="SAM" id="MobiDB-lite"/>
    </source>
</evidence>
<feature type="region of interest" description="Disordered" evidence="1">
    <location>
        <begin position="32"/>
        <end position="59"/>
    </location>
</feature>
<name>A0A2S5GQH1_9BURK</name>
<dbReference type="Gene3D" id="1.10.101.10">
    <property type="entry name" value="PGBD-like superfamily/PGBD"/>
    <property type="match status" value="1"/>
</dbReference>
<feature type="chain" id="PRO_5015479362" evidence="2">
    <location>
        <begin position="34"/>
        <end position="542"/>
    </location>
</feature>
<dbReference type="GO" id="GO:0009253">
    <property type="term" value="P:peptidoglycan catabolic process"/>
    <property type="evidence" value="ECO:0007669"/>
    <property type="project" value="TreeGrafter"/>
</dbReference>
<dbReference type="InterPro" id="IPR002477">
    <property type="entry name" value="Peptidoglycan-bd-like"/>
</dbReference>
<evidence type="ECO:0000256" key="2">
    <source>
        <dbReference type="SAM" id="SignalP"/>
    </source>
</evidence>
<evidence type="ECO:0000313" key="5">
    <source>
        <dbReference type="EMBL" id="PPA75093.1"/>
    </source>
</evidence>
<feature type="domain" description="Transglycosylase SLT" evidence="4">
    <location>
        <begin position="150"/>
        <end position="450"/>
    </location>
</feature>
<dbReference type="Proteomes" id="UP000239990">
    <property type="component" value="Unassembled WGS sequence"/>
</dbReference>
<gene>
    <name evidence="5" type="ORF">C4E15_17275</name>
</gene>
<dbReference type="PANTHER" id="PTHR30163">
    <property type="entry name" value="MEMBRANE-BOUND LYTIC MUREIN TRANSGLYCOSYLASE B"/>
    <property type="match status" value="1"/>
</dbReference>
<dbReference type="SUPFAM" id="SSF47090">
    <property type="entry name" value="PGBD-like"/>
    <property type="match status" value="1"/>
</dbReference>
<dbReference type="EMBL" id="PREU01000007">
    <property type="protein sequence ID" value="PPA75093.1"/>
    <property type="molecule type" value="Genomic_DNA"/>
</dbReference>
<dbReference type="InterPro" id="IPR043426">
    <property type="entry name" value="MltB-like"/>
</dbReference>
<dbReference type="PANTHER" id="PTHR30163:SF10">
    <property type="entry name" value="TRANSGLYCOLASE-RELATED"/>
    <property type="match status" value="1"/>
</dbReference>
<sequence>MRLRSSRPRIDSPGLSRLVLAAAIIAVAGAAQAQSPASATGTRVQSAPAPAQPPLTPKRSFDDVVAEQEATKAGAATPAPAPASAPAAAPAAAAPAATAPAAAAPAAAATPATATPAAAPAATGTPATAATAAPAAAAPTVIIPTELDTKACIAKLRKGATANGLTVADWDKYTASAKLLPTTVASAKGQPEGRESWWDYIAKTVDDERVNDGLAVMKKVGPQLATISQQYQVDPATLVAIFGIETNYGRQIGKTDVLNAWLTRACTENKTLWEKNAYASVRLLRDGTVPADSFVGSWSGAFGMTQFIPTSFYELAADGDGDGRIDLYNSLPDALASTANHLRKRRAKWTHGLPAVVEVRVPAELAAAIPPEPDAEYVGSQDRRTIAQWAQAGLKQGDGSVLKLPSGNDEQAYLFAPTGAKGPVFLATVNFDAILHYNQSRRYGLAVSLLLNRLQGRPGIIAAWPTDDPGLSRAEIKQLQEELYGRGYDVGEADGIPGAKTRDAVRAEQERRNLPQDGRVGKRILDALKADKPDALRARPAK</sequence>
<reference evidence="5 6" key="1">
    <citation type="submission" date="2018-02" db="EMBL/GenBank/DDBJ databases">
        <title>Draft Genome of Achromobacter spanius stain 6.</title>
        <authorList>
            <person name="Gunasekera T.S."/>
            <person name="Radwan O."/>
            <person name="Ruiz O.N."/>
        </authorList>
    </citation>
    <scope>NUCLEOTIDE SEQUENCE [LARGE SCALE GENOMIC DNA]</scope>
    <source>
        <strain evidence="5 6">6</strain>
    </source>
</reference>
<dbReference type="InterPro" id="IPR031304">
    <property type="entry name" value="SLT_2"/>
</dbReference>
<feature type="compositionally biased region" description="Low complexity" evidence="1">
    <location>
        <begin position="32"/>
        <end position="42"/>
    </location>
</feature>
<feature type="region of interest" description="Disordered" evidence="1">
    <location>
        <begin position="494"/>
        <end position="523"/>
    </location>
</feature>
<feature type="domain" description="Peptidoglycan binding-like" evidence="3">
    <location>
        <begin position="473"/>
        <end position="528"/>
    </location>
</feature>
<dbReference type="Gene3D" id="1.10.8.350">
    <property type="entry name" value="Bacterial muramidase"/>
    <property type="match status" value="1"/>
</dbReference>
<dbReference type="GO" id="GO:0008933">
    <property type="term" value="F:peptidoglycan lytic transglycosylase activity"/>
    <property type="evidence" value="ECO:0007669"/>
    <property type="project" value="TreeGrafter"/>
</dbReference>
<dbReference type="SUPFAM" id="SSF53955">
    <property type="entry name" value="Lysozyme-like"/>
    <property type="match status" value="1"/>
</dbReference>
<feature type="signal peptide" evidence="2">
    <location>
        <begin position="1"/>
        <end position="33"/>
    </location>
</feature>
<dbReference type="InterPro" id="IPR023346">
    <property type="entry name" value="Lysozyme-like_dom_sf"/>
</dbReference>
<dbReference type="Gene3D" id="1.10.530.10">
    <property type="match status" value="1"/>
</dbReference>